<dbReference type="EMBL" id="MN740328">
    <property type="protein sequence ID" value="QHU00548.1"/>
    <property type="molecule type" value="Genomic_DNA"/>
</dbReference>
<protein>
    <submittedName>
        <fullName evidence="1">Uncharacterized protein</fullName>
    </submittedName>
</protein>
<organism evidence="1">
    <name type="scientific">viral metagenome</name>
    <dbReference type="NCBI Taxonomy" id="1070528"/>
    <lineage>
        <taxon>unclassified sequences</taxon>
        <taxon>metagenomes</taxon>
        <taxon>organismal metagenomes</taxon>
    </lineage>
</organism>
<dbReference type="AlphaFoldDB" id="A0A6C0J967"/>
<accession>A0A6C0J967</accession>
<evidence type="ECO:0000313" key="1">
    <source>
        <dbReference type="EMBL" id="QHU00548.1"/>
    </source>
</evidence>
<proteinExistence type="predicted"/>
<name>A0A6C0J967_9ZZZZ</name>
<sequence>MDIINAPGMDDHHINIFDNMDYMDLKNFALSNKTNLSQVRIYLKHKEIIARKILNGDIVDDMSIRDLVERVYHLNGYQSGDATDIIIDGERWTKGKNTILTNDTTSSWKVNNKRSRVDGPAFTNYNYNGQKEMENVIV</sequence>
<reference evidence="1" key="1">
    <citation type="journal article" date="2020" name="Nature">
        <title>Giant virus diversity and host interactions through global metagenomics.</title>
        <authorList>
            <person name="Schulz F."/>
            <person name="Roux S."/>
            <person name="Paez-Espino D."/>
            <person name="Jungbluth S."/>
            <person name="Walsh D.A."/>
            <person name="Denef V.J."/>
            <person name="McMahon K.D."/>
            <person name="Konstantinidis K.T."/>
            <person name="Eloe-Fadrosh E.A."/>
            <person name="Kyrpides N.C."/>
            <person name="Woyke T."/>
        </authorList>
    </citation>
    <scope>NUCLEOTIDE SEQUENCE</scope>
    <source>
        <strain evidence="1">GVMAG-M-3300025860-20</strain>
    </source>
</reference>